<keyword evidence="9" id="KW-0732">Signal</keyword>
<organism evidence="11 12">
    <name type="scientific">Aaosphaeria arxii CBS 175.79</name>
    <dbReference type="NCBI Taxonomy" id="1450172"/>
    <lineage>
        <taxon>Eukaryota</taxon>
        <taxon>Fungi</taxon>
        <taxon>Dikarya</taxon>
        <taxon>Ascomycota</taxon>
        <taxon>Pezizomycotina</taxon>
        <taxon>Dothideomycetes</taxon>
        <taxon>Pleosporomycetidae</taxon>
        <taxon>Pleosporales</taxon>
        <taxon>Pleosporales incertae sedis</taxon>
        <taxon>Aaosphaeria</taxon>
    </lineage>
</organism>
<keyword evidence="6 8" id="KW-1133">Transmembrane helix</keyword>
<dbReference type="InterPro" id="IPR044851">
    <property type="entry name" value="Wax_synthase"/>
</dbReference>
<dbReference type="InterPro" id="IPR032805">
    <property type="entry name" value="Wax_synthase_dom"/>
</dbReference>
<dbReference type="PANTHER" id="PTHR31595">
    <property type="entry name" value="LONG-CHAIN-ALCOHOL O-FATTY-ACYLTRANSFERASE 3-RELATED"/>
    <property type="match status" value="1"/>
</dbReference>
<evidence type="ECO:0000256" key="4">
    <source>
        <dbReference type="ARBA" id="ARBA00022679"/>
    </source>
</evidence>
<protein>
    <recommendedName>
        <fullName evidence="10">Wax synthase domain-containing protein</fullName>
    </recommendedName>
</protein>
<comment type="subcellular location">
    <subcellularLocation>
        <location evidence="1">Membrane</location>
        <topology evidence="1">Multi-pass membrane protein</topology>
    </subcellularLocation>
</comment>
<evidence type="ECO:0000256" key="2">
    <source>
        <dbReference type="ARBA" id="ARBA00005179"/>
    </source>
</evidence>
<keyword evidence="4" id="KW-0808">Transferase</keyword>
<evidence type="ECO:0000256" key="8">
    <source>
        <dbReference type="SAM" id="Phobius"/>
    </source>
</evidence>
<accession>A0A6A5XM74</accession>
<dbReference type="Pfam" id="PF13813">
    <property type="entry name" value="MBOAT_2"/>
    <property type="match status" value="1"/>
</dbReference>
<feature type="domain" description="Wax synthase" evidence="10">
    <location>
        <begin position="222"/>
        <end position="311"/>
    </location>
</feature>
<dbReference type="RefSeq" id="XP_033382674.1">
    <property type="nucleotide sequence ID" value="XM_033533933.1"/>
</dbReference>
<keyword evidence="7 8" id="KW-0472">Membrane</keyword>
<name>A0A6A5XM74_9PLEO</name>
<evidence type="ECO:0000256" key="7">
    <source>
        <dbReference type="ARBA" id="ARBA00023136"/>
    </source>
</evidence>
<dbReference type="Proteomes" id="UP000799778">
    <property type="component" value="Unassembled WGS sequence"/>
</dbReference>
<dbReference type="OrthoDB" id="1077582at2759"/>
<feature type="transmembrane region" description="Helical" evidence="8">
    <location>
        <begin position="189"/>
        <end position="215"/>
    </location>
</feature>
<gene>
    <name evidence="11" type="ORF">BU24DRAFT_492988</name>
</gene>
<evidence type="ECO:0000313" key="11">
    <source>
        <dbReference type="EMBL" id="KAF2014335.1"/>
    </source>
</evidence>
<feature type="transmembrane region" description="Helical" evidence="8">
    <location>
        <begin position="363"/>
        <end position="381"/>
    </location>
</feature>
<feature type="chain" id="PRO_5025614253" description="Wax synthase domain-containing protein" evidence="9">
    <location>
        <begin position="23"/>
        <end position="391"/>
    </location>
</feature>
<dbReference type="GeneID" id="54291330"/>
<evidence type="ECO:0000259" key="10">
    <source>
        <dbReference type="Pfam" id="PF13813"/>
    </source>
</evidence>
<comment type="pathway">
    <text evidence="2">Secondary metabolite biosynthesis.</text>
</comment>
<feature type="signal peptide" evidence="9">
    <location>
        <begin position="1"/>
        <end position="22"/>
    </location>
</feature>
<dbReference type="EMBL" id="ML978070">
    <property type="protein sequence ID" value="KAF2014335.1"/>
    <property type="molecule type" value="Genomic_DNA"/>
</dbReference>
<evidence type="ECO:0000256" key="9">
    <source>
        <dbReference type="SAM" id="SignalP"/>
    </source>
</evidence>
<dbReference type="AlphaFoldDB" id="A0A6A5XM74"/>
<dbReference type="PANTHER" id="PTHR31595:SF57">
    <property type="entry name" value="OS04G0481900 PROTEIN"/>
    <property type="match status" value="1"/>
</dbReference>
<comment type="similarity">
    <text evidence="3">Belongs to the wax synthase family.</text>
</comment>
<sequence length="391" mass="43583">MMTPSSMMLSVALMVSFQLTLTLPLLLLPENRPVRMVVIVLLVFQYVNLVNTSSGDAAMNWGLGLAITPQLLKGFEIYITHTPASEHFHRIRLRDEPVDGSNGSNGLSERLLWALELVYTPRGIGWNWEIPYVCYIGTESKSAYLASRIKRIALFSVMLFALSNGMPNSKSPSITGHPPLSIGLLVPTWAYAISAYLQLWLTFTIPATFMVGFGFGDPRAFPYMMGPIGAMASLRCFWGRTWHQAVRRQMTTAGNLLTSQAGITKGTIESAYLKLLVGFLISAWTHAVAGYKARGGGPDLDPTGAFRFFLLQFCGIVFEDLCFHILQLLRIIGADWRNDQMSQGKYGYGKGLEWWVLDKADMVLGYIWVILWFSITLPPYVEAIRMTGALD</sequence>
<evidence type="ECO:0000256" key="1">
    <source>
        <dbReference type="ARBA" id="ARBA00004141"/>
    </source>
</evidence>
<dbReference type="GO" id="GO:0006629">
    <property type="term" value="P:lipid metabolic process"/>
    <property type="evidence" value="ECO:0007669"/>
    <property type="project" value="InterPro"/>
</dbReference>
<proteinExistence type="inferred from homology"/>
<evidence type="ECO:0000256" key="3">
    <source>
        <dbReference type="ARBA" id="ARBA00007282"/>
    </source>
</evidence>
<feature type="transmembrane region" description="Helical" evidence="8">
    <location>
        <begin position="32"/>
        <end position="50"/>
    </location>
</feature>
<reference evidence="11" key="1">
    <citation type="journal article" date="2020" name="Stud. Mycol.">
        <title>101 Dothideomycetes genomes: a test case for predicting lifestyles and emergence of pathogens.</title>
        <authorList>
            <person name="Haridas S."/>
            <person name="Albert R."/>
            <person name="Binder M."/>
            <person name="Bloem J."/>
            <person name="Labutti K."/>
            <person name="Salamov A."/>
            <person name="Andreopoulos B."/>
            <person name="Baker S."/>
            <person name="Barry K."/>
            <person name="Bills G."/>
            <person name="Bluhm B."/>
            <person name="Cannon C."/>
            <person name="Castanera R."/>
            <person name="Culley D."/>
            <person name="Daum C."/>
            <person name="Ezra D."/>
            <person name="Gonzalez J."/>
            <person name="Henrissat B."/>
            <person name="Kuo A."/>
            <person name="Liang C."/>
            <person name="Lipzen A."/>
            <person name="Lutzoni F."/>
            <person name="Magnuson J."/>
            <person name="Mondo S."/>
            <person name="Nolan M."/>
            <person name="Ohm R."/>
            <person name="Pangilinan J."/>
            <person name="Park H.-J."/>
            <person name="Ramirez L."/>
            <person name="Alfaro M."/>
            <person name="Sun H."/>
            <person name="Tritt A."/>
            <person name="Yoshinaga Y."/>
            <person name="Zwiers L.-H."/>
            <person name="Turgeon B."/>
            <person name="Goodwin S."/>
            <person name="Spatafora J."/>
            <person name="Crous P."/>
            <person name="Grigoriev I."/>
        </authorList>
    </citation>
    <scope>NUCLEOTIDE SEQUENCE</scope>
    <source>
        <strain evidence="11">CBS 175.79</strain>
    </source>
</reference>
<dbReference type="GO" id="GO:0016020">
    <property type="term" value="C:membrane"/>
    <property type="evidence" value="ECO:0007669"/>
    <property type="project" value="UniProtKB-SubCell"/>
</dbReference>
<dbReference type="GO" id="GO:0008374">
    <property type="term" value="F:O-acyltransferase activity"/>
    <property type="evidence" value="ECO:0007669"/>
    <property type="project" value="InterPro"/>
</dbReference>
<evidence type="ECO:0000256" key="5">
    <source>
        <dbReference type="ARBA" id="ARBA00022692"/>
    </source>
</evidence>
<evidence type="ECO:0000256" key="6">
    <source>
        <dbReference type="ARBA" id="ARBA00022989"/>
    </source>
</evidence>
<feature type="transmembrane region" description="Helical" evidence="8">
    <location>
        <begin position="271"/>
        <end position="289"/>
    </location>
</feature>
<keyword evidence="5 8" id="KW-0812">Transmembrane</keyword>
<keyword evidence="12" id="KW-1185">Reference proteome</keyword>
<evidence type="ECO:0000313" key="12">
    <source>
        <dbReference type="Proteomes" id="UP000799778"/>
    </source>
</evidence>